<keyword evidence="3" id="KW-0804">Transcription</keyword>
<dbReference type="CDD" id="cd12148">
    <property type="entry name" value="fungal_TF_MHR"/>
    <property type="match status" value="1"/>
</dbReference>
<proteinExistence type="predicted"/>
<keyword evidence="7" id="KW-1185">Reference proteome</keyword>
<dbReference type="CDD" id="cd00067">
    <property type="entry name" value="GAL4"/>
    <property type="match status" value="1"/>
</dbReference>
<dbReference type="SUPFAM" id="SSF57701">
    <property type="entry name" value="Zn2/Cys6 DNA-binding domain"/>
    <property type="match status" value="1"/>
</dbReference>
<dbReference type="InterPro" id="IPR053181">
    <property type="entry name" value="EcdB-like_regulator"/>
</dbReference>
<protein>
    <recommendedName>
        <fullName evidence="8">Zn(2)-C6 fungal-type domain-containing protein</fullName>
    </recommendedName>
</protein>
<name>A0ABQ6WSB0_9EURO</name>
<keyword evidence="1" id="KW-0805">Transcription regulation</keyword>
<dbReference type="PANTHER" id="PTHR47785">
    <property type="entry name" value="ZN(II)2CYS6 TRANSCRIPTION FACTOR (EUROFUNG)-RELATED-RELATED"/>
    <property type="match status" value="1"/>
</dbReference>
<evidence type="ECO:0000256" key="2">
    <source>
        <dbReference type="ARBA" id="ARBA00023125"/>
    </source>
</evidence>
<dbReference type="Gene3D" id="4.10.240.10">
    <property type="entry name" value="Zn(2)-C6 fungal-type DNA-binding domain"/>
    <property type="match status" value="1"/>
</dbReference>
<evidence type="ECO:0000256" key="4">
    <source>
        <dbReference type="ARBA" id="ARBA00023242"/>
    </source>
</evidence>
<evidence type="ECO:0008006" key="8">
    <source>
        <dbReference type="Google" id="ProtNLM"/>
    </source>
</evidence>
<keyword evidence="2" id="KW-0238">DNA-binding</keyword>
<sequence length="378" mass="41959">MSSSTDSSTVDRVMATTTRSRNMTHPRKRAVTVCEHCLARKIKYTNERHECRSCVRLGARCSYVQRVNHSSFDPASLLILEKLDQVLRRLGRDPNPPCHDVPPSDGSMRGHDTNVHTAPGTMSEGRSGLEGQGRRALDGLQVPSSFASTDSVFAWPAFGDRGVGQSLPATTRTWQSKKRGGICEGDIPNLITSFLHLVHIKNPILDSKSIKPYAYRVAENGLGWDSSSCLVLLACALGAVAAPFDPRTGPLDQHQSTPAHVIESEKVVAKNSYQLACRRLSLLGRSLLASQCYLLSGIYLMYTIRPLEARFHFHQASSIYAIYLKGQVALQQRRELDGQLLGSANRRLEQRLYWTCFKWECEIHVELDLPASELATLA</sequence>
<evidence type="ECO:0000313" key="6">
    <source>
        <dbReference type="EMBL" id="KAE8419987.1"/>
    </source>
</evidence>
<evidence type="ECO:0000313" key="7">
    <source>
        <dbReference type="Proteomes" id="UP000325395"/>
    </source>
</evidence>
<evidence type="ECO:0000256" key="5">
    <source>
        <dbReference type="SAM" id="MobiDB-lite"/>
    </source>
</evidence>
<keyword evidence="4" id="KW-0539">Nucleus</keyword>
<organism evidence="6 7">
    <name type="scientific">Aspergillus pseudocaelatus</name>
    <dbReference type="NCBI Taxonomy" id="1825620"/>
    <lineage>
        <taxon>Eukaryota</taxon>
        <taxon>Fungi</taxon>
        <taxon>Dikarya</taxon>
        <taxon>Ascomycota</taxon>
        <taxon>Pezizomycotina</taxon>
        <taxon>Eurotiomycetes</taxon>
        <taxon>Eurotiomycetidae</taxon>
        <taxon>Eurotiales</taxon>
        <taxon>Aspergillaceae</taxon>
        <taxon>Aspergillus</taxon>
        <taxon>Aspergillus subgen. Circumdati</taxon>
    </lineage>
</organism>
<dbReference type="InterPro" id="IPR001138">
    <property type="entry name" value="Zn2Cys6_DnaBD"/>
</dbReference>
<dbReference type="PANTHER" id="PTHR47785:SF5">
    <property type="entry name" value="ZN(II)2CYS6 TRANSCRIPTION FACTOR (EUROFUNG)"/>
    <property type="match status" value="1"/>
</dbReference>
<gene>
    <name evidence="6" type="ORF">BDV36DRAFT_293638</name>
</gene>
<accession>A0ABQ6WSB0</accession>
<dbReference type="Proteomes" id="UP000325395">
    <property type="component" value="Unassembled WGS sequence"/>
</dbReference>
<reference evidence="6 7" key="1">
    <citation type="submission" date="2019-04" db="EMBL/GenBank/DDBJ databases">
        <authorList>
            <consortium name="DOE Joint Genome Institute"/>
            <person name="Mondo S."/>
            <person name="Kjaerbolling I."/>
            <person name="Vesth T."/>
            <person name="Frisvad J.C."/>
            <person name="Nybo J.L."/>
            <person name="Theobald S."/>
            <person name="Kildgaard S."/>
            <person name="Isbrandt T."/>
            <person name="Kuo A."/>
            <person name="Sato A."/>
            <person name="Lyhne E.K."/>
            <person name="Kogle M.E."/>
            <person name="Wiebenga A."/>
            <person name="Kun R.S."/>
            <person name="Lubbers R.J."/>
            <person name="Makela M.R."/>
            <person name="Barry K."/>
            <person name="Chovatia M."/>
            <person name="Clum A."/>
            <person name="Daum C."/>
            <person name="Haridas S."/>
            <person name="He G."/>
            <person name="LaButti K."/>
            <person name="Lipzen A."/>
            <person name="Riley R."/>
            <person name="Salamov A."/>
            <person name="Simmons B.A."/>
            <person name="Magnuson J.K."/>
            <person name="Henrissat B."/>
            <person name="Mortensen U.H."/>
            <person name="Larsen T.O."/>
            <person name="Devries R.P."/>
            <person name="Grigoriev I.V."/>
            <person name="Machida M."/>
            <person name="Baker S.E."/>
            <person name="Andersen M.R."/>
            <person name="Cantor M.N."/>
            <person name="Hua S.X."/>
        </authorList>
    </citation>
    <scope>NUCLEOTIDE SEQUENCE [LARGE SCALE GENOMIC DNA]</scope>
    <source>
        <strain evidence="6 7">CBS 117616</strain>
    </source>
</reference>
<dbReference type="InterPro" id="IPR036864">
    <property type="entry name" value="Zn2-C6_fun-type_DNA-bd_sf"/>
</dbReference>
<evidence type="ECO:0000256" key="3">
    <source>
        <dbReference type="ARBA" id="ARBA00023163"/>
    </source>
</evidence>
<dbReference type="EMBL" id="ML735712">
    <property type="protein sequence ID" value="KAE8419987.1"/>
    <property type="molecule type" value="Genomic_DNA"/>
</dbReference>
<feature type="region of interest" description="Disordered" evidence="5">
    <location>
        <begin position="91"/>
        <end position="111"/>
    </location>
</feature>
<evidence type="ECO:0000256" key="1">
    <source>
        <dbReference type="ARBA" id="ARBA00023015"/>
    </source>
</evidence>